<reference evidence="5 6" key="3">
    <citation type="submission" date="2019-11" db="EMBL/GenBank/DDBJ databases">
        <title>A de novo genome assembly of a pear dwarfing rootstock.</title>
        <authorList>
            <person name="Wang F."/>
            <person name="Wang J."/>
            <person name="Li S."/>
            <person name="Zhang Y."/>
            <person name="Fang M."/>
            <person name="Ma L."/>
            <person name="Zhao Y."/>
            <person name="Jiang S."/>
        </authorList>
    </citation>
    <scope>NUCLEOTIDE SEQUENCE [LARGE SCALE GENOMIC DNA]</scope>
    <source>
        <strain evidence="5">S2</strain>
        <tissue evidence="5">Leaf</tissue>
    </source>
</reference>
<dbReference type="EMBL" id="SMOL01000160">
    <property type="protein sequence ID" value="KAB2624535.1"/>
    <property type="molecule type" value="Genomic_DNA"/>
</dbReference>
<keyword evidence="2" id="KW-0862">Zinc</keyword>
<keyword evidence="6" id="KW-1185">Reference proteome</keyword>
<evidence type="ECO:0000259" key="4">
    <source>
        <dbReference type="PROSITE" id="PS50089"/>
    </source>
</evidence>
<comment type="caution">
    <text evidence="5">The sequence shown here is derived from an EMBL/GenBank/DDBJ whole genome shotgun (WGS) entry which is preliminary data.</text>
</comment>
<dbReference type="SMART" id="SM00184">
    <property type="entry name" value="RING"/>
    <property type="match status" value="1"/>
</dbReference>
<feature type="domain" description="RING-type" evidence="4">
    <location>
        <begin position="554"/>
        <end position="612"/>
    </location>
</feature>
<keyword evidence="2" id="KW-0863">Zinc-finger</keyword>
<reference evidence="5 6" key="1">
    <citation type="submission" date="2019-09" db="EMBL/GenBank/DDBJ databases">
        <authorList>
            <person name="Ou C."/>
        </authorList>
    </citation>
    <scope>NUCLEOTIDE SEQUENCE [LARGE SCALE GENOMIC DNA]</scope>
    <source>
        <strain evidence="5">S2</strain>
        <tissue evidence="5">Leaf</tissue>
    </source>
</reference>
<proteinExistence type="inferred from homology"/>
<dbReference type="InterPro" id="IPR029063">
    <property type="entry name" value="SAM-dependent_MTases_sf"/>
</dbReference>
<dbReference type="Gene3D" id="3.40.50.150">
    <property type="entry name" value="Vaccinia Virus protein VP39"/>
    <property type="match status" value="1"/>
</dbReference>
<feature type="compositionally biased region" description="Polar residues" evidence="3">
    <location>
        <begin position="35"/>
        <end position="48"/>
    </location>
</feature>
<dbReference type="GO" id="GO:0008270">
    <property type="term" value="F:zinc ion binding"/>
    <property type="evidence" value="ECO:0007669"/>
    <property type="project" value="UniProtKB-KW"/>
</dbReference>
<dbReference type="OrthoDB" id="416496at2759"/>
<dbReference type="PANTHER" id="PTHR31150">
    <property type="entry name" value="EXPRESSED PROTEIN"/>
    <property type="match status" value="1"/>
</dbReference>
<evidence type="ECO:0000313" key="6">
    <source>
        <dbReference type="Proteomes" id="UP000327157"/>
    </source>
</evidence>
<feature type="region of interest" description="Disordered" evidence="3">
    <location>
        <begin position="1"/>
        <end position="72"/>
    </location>
</feature>
<comment type="similarity">
    <text evidence="1">Belongs to the endosulfine family.</text>
</comment>
<evidence type="ECO:0000313" key="5">
    <source>
        <dbReference type="EMBL" id="KAB2624535.1"/>
    </source>
</evidence>
<dbReference type="AlphaFoldDB" id="A0A5N5H9D4"/>
<evidence type="ECO:0000256" key="1">
    <source>
        <dbReference type="ARBA" id="ARBA00010520"/>
    </source>
</evidence>
<dbReference type="PANTHER" id="PTHR31150:SF23">
    <property type="entry name" value="MANDELONITRILE LYASE-RELATED"/>
    <property type="match status" value="1"/>
</dbReference>
<feature type="compositionally biased region" description="Polar residues" evidence="3">
    <location>
        <begin position="391"/>
        <end position="401"/>
    </location>
</feature>
<organism evidence="5 6">
    <name type="scientific">Pyrus ussuriensis x Pyrus communis</name>
    <dbReference type="NCBI Taxonomy" id="2448454"/>
    <lineage>
        <taxon>Eukaryota</taxon>
        <taxon>Viridiplantae</taxon>
        <taxon>Streptophyta</taxon>
        <taxon>Embryophyta</taxon>
        <taxon>Tracheophyta</taxon>
        <taxon>Spermatophyta</taxon>
        <taxon>Magnoliopsida</taxon>
        <taxon>eudicotyledons</taxon>
        <taxon>Gunneridae</taxon>
        <taxon>Pentapetalae</taxon>
        <taxon>rosids</taxon>
        <taxon>fabids</taxon>
        <taxon>Rosales</taxon>
        <taxon>Rosaceae</taxon>
        <taxon>Amygdaloideae</taxon>
        <taxon>Maleae</taxon>
        <taxon>Pyrus</taxon>
    </lineage>
</organism>
<dbReference type="Gene3D" id="3.30.40.10">
    <property type="entry name" value="Zinc/RING finger domain, C3HC4 (zinc finger)"/>
    <property type="match status" value="1"/>
</dbReference>
<dbReference type="InterPro" id="IPR006760">
    <property type="entry name" value="Endosulphine"/>
</dbReference>
<keyword evidence="2" id="KW-0479">Metal-binding</keyword>
<accession>A0A5N5H9D4</accession>
<reference evidence="6" key="2">
    <citation type="submission" date="2019-10" db="EMBL/GenBank/DDBJ databases">
        <title>A de novo genome assembly of a pear dwarfing rootstock.</title>
        <authorList>
            <person name="Wang F."/>
            <person name="Wang J."/>
            <person name="Li S."/>
            <person name="Zhang Y."/>
            <person name="Fang M."/>
            <person name="Ma L."/>
            <person name="Zhao Y."/>
            <person name="Jiang S."/>
        </authorList>
    </citation>
    <scope>NUCLEOTIDE SEQUENCE [LARGE SCALE GENOMIC DNA]</scope>
</reference>
<dbReference type="Proteomes" id="UP000327157">
    <property type="component" value="Chromosome 16"/>
</dbReference>
<protein>
    <recommendedName>
        <fullName evidence="4">RING-type domain-containing protein</fullName>
    </recommendedName>
</protein>
<evidence type="ECO:0000256" key="3">
    <source>
        <dbReference type="SAM" id="MobiDB-lite"/>
    </source>
</evidence>
<dbReference type="SUPFAM" id="SSF57850">
    <property type="entry name" value="RING/U-box"/>
    <property type="match status" value="1"/>
</dbReference>
<dbReference type="InterPro" id="IPR001841">
    <property type="entry name" value="Znf_RING"/>
</dbReference>
<name>A0A5N5H9D4_9ROSA</name>
<feature type="region of interest" description="Disordered" evidence="3">
    <location>
        <begin position="87"/>
        <end position="137"/>
    </location>
</feature>
<dbReference type="PROSITE" id="PS50089">
    <property type="entry name" value="ZF_RING_2"/>
    <property type="match status" value="1"/>
</dbReference>
<feature type="region of interest" description="Disordered" evidence="3">
    <location>
        <begin position="391"/>
        <end position="468"/>
    </location>
</feature>
<gene>
    <name evidence="5" type="ORF">D8674_016195</name>
</gene>
<sequence>MSGTNMEEVKDQEVADSTPMDLGDGDNAGVDPKASNENHGNPMPSAQQEEAAIKKKYGGILPKKTPLISKDHERAYFDSADWALGKQGAKPKGPLEALRPKLQPTPHQQGRSRRSAYSRGGEGDDGGNMNISSEEQLDSGSGYKAELFAELKGKAEQVLEIGIGTGPNLRYYAADSGVRPGLGRLFPLDDASVDAVVGTLVLCSVKDVDNTLKVIRPGGRYLFVEHVAAKDGTILRFIHNVLDPLQQTLADGCRLTWETRSKHNCDHLVQIRGTALTQRVSSRASSPSPNSKTGSLCCVAARPHESHTASRDWSMGPAEPCWRTNTSFSPPPSRWDFRFQPEELQYGFHDGIQQYGSSTSSNSKGSRGWVRGNNLYNHHYSVSDGAGLFLSSPSDLSQGPQRTPPAIQEISVDDYETAKKRGPALGHTSIRPTMEGTSEIQEMGGSTSSRSDSSESEPTVKPYLSSHHTYPSRRSFMSKPIHPLSFPAQTAPREASDLTVTGFPEYDSATPQRDGHRWSSASSSIDFADVSESFEAEISGRPCNNVNASDGFRCGLCERFLSQRSPWSSRRIVRSGDMPVTGVLSCSHVFHAECLEQTTPKTRKSDPPCPLCARLDEENLQEQQGFSRLWAGFPRHRPISDDGPSRPWGCAQVGDCVEGALHAPPRNSMLMLNRSRIKKNLSLKGNLGKEFPGKLRKSGSHSLQHLSGMSVDQGMVGSSKSKMTAGPSFKT</sequence>
<dbReference type="SUPFAM" id="SSF53335">
    <property type="entry name" value="S-adenosyl-L-methionine-dependent methyltransferases"/>
    <property type="match status" value="1"/>
</dbReference>
<feature type="region of interest" description="Disordered" evidence="3">
    <location>
        <begin position="685"/>
        <end position="731"/>
    </location>
</feature>
<evidence type="ECO:0000256" key="2">
    <source>
        <dbReference type="PROSITE-ProRule" id="PRU00175"/>
    </source>
</evidence>
<dbReference type="InterPro" id="IPR013083">
    <property type="entry name" value="Znf_RING/FYVE/PHD"/>
</dbReference>
<dbReference type="Pfam" id="PF04667">
    <property type="entry name" value="Endosulfine"/>
    <property type="match status" value="1"/>
</dbReference>